<feature type="region of interest" description="Disordered" evidence="5">
    <location>
        <begin position="4642"/>
        <end position="4665"/>
    </location>
</feature>
<reference evidence="8" key="1">
    <citation type="journal article" date="2020" name="bioRxiv">
        <title>Comparative genomics of Chlamydomonas.</title>
        <authorList>
            <person name="Craig R.J."/>
            <person name="Hasan A.R."/>
            <person name="Ness R.W."/>
            <person name="Keightley P.D."/>
        </authorList>
    </citation>
    <scope>NUCLEOTIDE SEQUENCE</scope>
    <source>
        <strain evidence="8">CCAP 11/173</strain>
    </source>
</reference>
<keyword evidence="2" id="KW-0732">Signal</keyword>
<dbReference type="InterPro" id="IPR055401">
    <property type="entry name" value="CEMIP_beta-hel_dom"/>
</dbReference>
<feature type="compositionally biased region" description="Pro residues" evidence="5">
    <location>
        <begin position="5435"/>
        <end position="5497"/>
    </location>
</feature>
<dbReference type="Pfam" id="PF24606">
    <property type="entry name" value="CEMIP_beta-hel"/>
    <property type="match status" value="1"/>
</dbReference>
<dbReference type="OrthoDB" id="530609at2759"/>
<feature type="compositionally biased region" description="Polar residues" evidence="5">
    <location>
        <begin position="4642"/>
        <end position="4651"/>
    </location>
</feature>
<feature type="domain" description="G8" evidence="6">
    <location>
        <begin position="4134"/>
        <end position="4270"/>
    </location>
</feature>
<dbReference type="EMBL" id="JAEHOD010000024">
    <property type="protein sequence ID" value="KAG2447026.1"/>
    <property type="molecule type" value="Genomic_DNA"/>
</dbReference>
<dbReference type="InterPro" id="IPR052387">
    <property type="entry name" value="Fibrocystin"/>
</dbReference>
<feature type="compositionally biased region" description="Low complexity" evidence="5">
    <location>
        <begin position="5723"/>
        <end position="5734"/>
    </location>
</feature>
<evidence type="ECO:0000256" key="4">
    <source>
        <dbReference type="ARBA" id="ARBA00023180"/>
    </source>
</evidence>
<dbReference type="PANTHER" id="PTHR46769:SF2">
    <property type="entry name" value="FIBROCYSTIN-L ISOFORM 2 PRECURSOR-RELATED"/>
    <property type="match status" value="1"/>
</dbReference>
<feature type="compositionally biased region" description="Low complexity" evidence="5">
    <location>
        <begin position="4652"/>
        <end position="4662"/>
    </location>
</feature>
<evidence type="ECO:0000259" key="6">
    <source>
        <dbReference type="PROSITE" id="PS51484"/>
    </source>
</evidence>
<keyword evidence="4" id="KW-0325">Glycoprotein</keyword>
<feature type="domain" description="PA14" evidence="7">
    <location>
        <begin position="328"/>
        <end position="528"/>
    </location>
</feature>
<dbReference type="SUPFAM" id="SSF81296">
    <property type="entry name" value="E set domains"/>
    <property type="match status" value="6"/>
</dbReference>
<evidence type="ECO:0000256" key="1">
    <source>
        <dbReference type="ARBA" id="ARBA00004196"/>
    </source>
</evidence>
<feature type="compositionally biased region" description="Low complexity" evidence="5">
    <location>
        <begin position="3345"/>
        <end position="3363"/>
    </location>
</feature>
<feature type="compositionally biased region" description="Low complexity" evidence="5">
    <location>
        <begin position="6125"/>
        <end position="6140"/>
    </location>
</feature>
<feature type="region of interest" description="Disordered" evidence="5">
    <location>
        <begin position="241"/>
        <end position="278"/>
    </location>
</feature>
<feature type="compositionally biased region" description="Gly residues" evidence="5">
    <location>
        <begin position="5673"/>
        <end position="5683"/>
    </location>
</feature>
<dbReference type="InterPro" id="IPR014756">
    <property type="entry name" value="Ig_E-set"/>
</dbReference>
<organism evidence="8 9">
    <name type="scientific">Chlamydomonas schloesseri</name>
    <dbReference type="NCBI Taxonomy" id="2026947"/>
    <lineage>
        <taxon>Eukaryota</taxon>
        <taxon>Viridiplantae</taxon>
        <taxon>Chlorophyta</taxon>
        <taxon>core chlorophytes</taxon>
        <taxon>Chlorophyceae</taxon>
        <taxon>CS clade</taxon>
        <taxon>Chlamydomonadales</taxon>
        <taxon>Chlamydomonadaceae</taxon>
        <taxon>Chlamydomonas</taxon>
    </lineage>
</organism>
<feature type="compositionally biased region" description="Low complexity" evidence="5">
    <location>
        <begin position="1013"/>
        <end position="1028"/>
    </location>
</feature>
<evidence type="ECO:0000313" key="9">
    <source>
        <dbReference type="Proteomes" id="UP000613740"/>
    </source>
</evidence>
<feature type="compositionally biased region" description="Low complexity" evidence="5">
    <location>
        <begin position="653"/>
        <end position="663"/>
    </location>
</feature>
<proteinExistence type="predicted"/>
<evidence type="ECO:0000313" key="8">
    <source>
        <dbReference type="EMBL" id="KAG2447026.1"/>
    </source>
</evidence>
<feature type="compositionally biased region" description="Pro residues" evidence="5">
    <location>
        <begin position="930"/>
        <end position="940"/>
    </location>
</feature>
<feature type="region of interest" description="Disordered" evidence="5">
    <location>
        <begin position="5435"/>
        <end position="5565"/>
    </location>
</feature>
<accession>A0A835WGK3</accession>
<feature type="region of interest" description="Disordered" evidence="5">
    <location>
        <begin position="6099"/>
        <end position="6154"/>
    </location>
</feature>
<gene>
    <name evidence="8" type="ORF">HYH02_008178</name>
</gene>
<protein>
    <submittedName>
        <fullName evidence="8">Uncharacterized protein</fullName>
    </submittedName>
</protein>
<feature type="region of interest" description="Disordered" evidence="5">
    <location>
        <begin position="5673"/>
        <end position="5692"/>
    </location>
</feature>
<feature type="region of interest" description="Disordered" evidence="5">
    <location>
        <begin position="2960"/>
        <end position="2999"/>
    </location>
</feature>
<feature type="compositionally biased region" description="Polar residues" evidence="5">
    <location>
        <begin position="5280"/>
        <end position="5291"/>
    </location>
</feature>
<dbReference type="InterPro" id="IPR019316">
    <property type="entry name" value="G8_domain"/>
</dbReference>
<feature type="region of interest" description="Disordered" evidence="5">
    <location>
        <begin position="4573"/>
        <end position="4594"/>
    </location>
</feature>
<feature type="compositionally biased region" description="Low complexity" evidence="5">
    <location>
        <begin position="4574"/>
        <end position="4594"/>
    </location>
</feature>
<dbReference type="Pfam" id="PF01833">
    <property type="entry name" value="TIG"/>
    <property type="match status" value="6"/>
</dbReference>
<feature type="region of interest" description="Disordered" evidence="5">
    <location>
        <begin position="650"/>
        <end position="670"/>
    </location>
</feature>
<dbReference type="PROSITE" id="PS51484">
    <property type="entry name" value="G8"/>
    <property type="match status" value="2"/>
</dbReference>
<name>A0A835WGK3_9CHLO</name>
<feature type="compositionally biased region" description="Polar residues" evidence="5">
    <location>
        <begin position="5140"/>
        <end position="5157"/>
    </location>
</feature>
<dbReference type="SMART" id="SM01225">
    <property type="entry name" value="G8"/>
    <property type="match status" value="2"/>
</dbReference>
<dbReference type="PROSITE" id="PS51820">
    <property type="entry name" value="PA14"/>
    <property type="match status" value="2"/>
</dbReference>
<feature type="domain" description="G8" evidence="6">
    <location>
        <begin position="3010"/>
        <end position="3149"/>
    </location>
</feature>
<dbReference type="Gene3D" id="2.60.40.10">
    <property type="entry name" value="Immunoglobulins"/>
    <property type="match status" value="6"/>
</dbReference>
<dbReference type="CDD" id="cd00603">
    <property type="entry name" value="IPT_PCSR"/>
    <property type="match status" value="4"/>
</dbReference>
<feature type="region of interest" description="Disordered" evidence="5">
    <location>
        <begin position="5699"/>
        <end position="5753"/>
    </location>
</feature>
<dbReference type="Proteomes" id="UP000613740">
    <property type="component" value="Unassembled WGS sequence"/>
</dbReference>
<dbReference type="InterPro" id="IPR037524">
    <property type="entry name" value="PA14/GLEYA"/>
</dbReference>
<feature type="region of interest" description="Disordered" evidence="5">
    <location>
        <begin position="5133"/>
        <end position="5181"/>
    </location>
</feature>
<feature type="region of interest" description="Disordered" evidence="5">
    <location>
        <begin position="5922"/>
        <end position="5960"/>
    </location>
</feature>
<feature type="compositionally biased region" description="Low complexity" evidence="5">
    <location>
        <begin position="2970"/>
        <end position="2991"/>
    </location>
</feature>
<sequence>MEGGLAGGHRLTVFGSGFGDRYADQVSVSIGPYPCAVAPTLSGAQQITCEASPGISGTYWVTVTVASRAFPNRSATARLWGYTYTTGRSSSLRVVRPSAGPPGAELAVIGDPVGSVRSDCTPSVTGGESECLGDVRVGLLQCKTQEGDLSAALDFSSRPRWSCCSPYRIRCITAQPLRNNPRMPSLEPGSGTAGFFNVTARFEGSSRGALPSIHGNAWLYTADGTPYLYSVYPEVASVSPTTGSAAGGTRVTLRGRGFPDRRQQQLGRSGAGAGGSSGMQRDRVSVWLGGAPCEVVDSTYDSLTCITARQPAAAPLNASATPIAGLYPGMRGVEYEFYPLGSDAAVPPYSELWRLNATAATAPRGSSSSRAIRVEDVPGAYRAVLAGRMEGRDDDYNVSYACSRMRGFFVAPRAASYQFLVGSDDYAQLNGTWINATGAGSSSNGSSSSSSNTGATVTRLLARNTGAYYVDWWTQALSSPVHQAVSLTAGQALLLEVAHCNRQGPGIAQVGVRVVDGVPRANSLSETQRAVVVGSRLGRSLAVKYLYAAAGGGGGVAASGGSATNASVLLVQVTMVTDSAARVANDTQLGLQLTLAVGSSSNATATDGSSSSTPAVVVNVMLPVTAVAGEMTRLVRSALLAAGAIQLLPPADSSSTKSSTSSSNAVGPRMRSNATAVGVRKVLNGSVVMLEIGVEAWALQLQPPSGSSNGSSSSSSSNVTALTSLNFAVLSAAPVVVPPKRNGSSNADIAPNLAAGTCRFANPLMAPVPGSAAWAAYHAPPRTAPGPAPPNRTAVYSTFNVSIDLDPVRPAADVDPAGSWVMTATNPGVAPGLSFTFAWNTPPEALAAALLSLTSTTMDVRMSGILGSGSSSSGVNGSSSGTSGSGTATDTNAAGSSSNTTGAATNGPSATASAPLPPAAPYFGGSDEAWPPPPPPPPSGPVTGPVAVGGGPVREGAYLAVVWNVTVPRWGSFVPAVSNLTLSAVPGDGFPTAAPGVLLPDAGGAPAPPLPPTAAGNASSDGSAAAQLPPLQPPPVAMMTVEIQPVSAPPTGVIRLAYDDECEYTAEIDVSWELSDVVGAKLAALPGLIKPRRSALYYSNDTSVHVAFQMDPFLQPGDQPRIRIADTRGLSGDATSFYATADYQGSTDAVYFPLPVDFMRLAVATPNSVQLSVNGAAAACAHPSGVCAFAYNATNNGSGPGAQLTPAVTSVSPARVTFRPPAAASVQLTITGSGFAPLANSTSAAAAAAAGRALPPDMLEVGLGGATCLVEFANDTCVRCNLALAASQQQPTNTSATAAAGLWPLAVYVPGKGLAAAPPALVVDALVISSVSPQQVSVYGGTLVRITGQGFLPYPATAPLGAFLAAVAGGGTGTGSTGTAGLCGSLRVLVGGVSCPLVECAPTSLVVLYPGPSVPSSATAGSGGAVEVEVEVQVLAANGSVITSSRLTVVGAGGAATPTPTPTTTLSATAPAITAVEPQPALLQQPQSQLQPQPVLSAAGGDSVRVSLSADNLQQQGAVLGVYLVPSVGSSAGADAEAGANSSCSGKNSITGGGTPLAAALVAAVPCAVVGWQQQSATSAIAVCTTGRMPPGSYQAMVVLNGSSTTGGSSAAANADGSSGSGSAIYGQGLTTLVSAASVTVDLSVTSVSPATGSVGGGTMLTIAGFGFAAAIGSGAPNSTDAVRVFVTVPVSDTFPTGLLPCDVMSANTTQLTCRTRPHLAATADLDDPMAAKRLPKATPAAAVVVSICDADGSSIVCSMSRPTAVASRCGGQCLFSYSTDATPVLGFLDPSAVPASVAGSQVRVYGRNLSATSTARLLLLPAGFGTDGSSSGASLGAGASSGAGTSISPAALGVALAAAVESAPLAAEVPAALVAAAAADGSGGAAAPDAETVVFEVPGGLPVGRYAVQLVVADGGVSVDPYQAGLLTVQLQLGSVSPAALSLAGGPTLKLNLTGPGLLLPDNLSAHTVVLGGDGGAAASGSLGGSGSAGSSSGVPVSGSAAVQQQPLAPLLGPAGLRCPVLNVSADGRQLSCRAPALTGRVLAEFWNLPVGLPGGVLPPIESYTRPDFVTVQPGGVPFSYPTGQSPLPGDVRTRFWGVRYTWYLQLARDENVTVSLAADDLARLLVNGMTVIALAGSGGRTAAVTLRAGVNSFVLAYLQFGGAAWLRYLVAPHPGTGTPVAPDWSRVTPLPPGTPLPVTLSVNGAPAAPRCAAQQLDTRLAPAGQQALPFETDRQALADGTCAVVYSTYRTPTLVGIASNGTLNPAASGLEPPALNMTRPGVPDSGGATNSSTAAAAAAAWTLLVYGSWLADQPLDAVRVTVGGRPCAYLPTTAGAAAANDSIAAGSVNVGDSSTTAVVSAVVQLPLDPAAAAAASGNGGVAVTRLACIAPPLPWGTWPVAVAVDGFGTARPPPSSSSALAAVPYGLRVTEVLSPQLSTTGSRAYCQMSLFGGGMISLAGVGFVPGLSDASLGRSMSISWWSSGGSACISSGSLSAAGAACSWFGVATPPDAAAAAGRMRLSLLASDGASCSFRMQRYSLRSVAPRLNATVLAGSSNGSNVSSGSSSTSWLVLDDWLYLGNVSVRSALRWRIQLTATAAVGGAVVGATTEVTGLVGMCGGRTPRVEGVVPTWIPLDPASGGGSGNTPSSLRISWSLPYAAAAAATGGGGGWPDLLLSPPRPGNSSAAYVELEAAVSDSNTLSLVVACANATVVTSAADAVAESYAETLDCALPADLPAGVNYTVWVCVQPFGCGYHPFDFPVALQLTGLDTGSPTAGPTTGGTTVVVRLRGHSQDPSEVAVRFGSSACRITAVDSGSITCVTGALPYDLVTNATQQSDPAASLAFALSVTPRRGAAEVTDPNTTFTFRPDQDVHVTALAPLYGSTAGGTRLTITGRGFMPSGGGGGGGGGAAAAVVTIGGTLPCSGVVVLNDTVVQCTAPPLPYNMSAGGWMTVTVTPAGRTPSAPRGNAVSGGANGSSSSSSSSSASNPQRPDPASFRYLDAWSSPASWPSGRLPQAGEDVTVAPGRALLLDVSPPPLGALLVLGWLFFDDTQPTLELQSRSILIDGGGRLSVGSAEQPYRTAATITLLGDPPPSQDDSGSGASCPNDGTGAVGLPFYGSKVLALRQGTLEMYGTPRSPPYTTLNATASPGDTAILVNGPVDWKAGDRIVVASSSFFADEVDEATIVSVTSTNSASGDIVSRVVLDTSLAYTHLGVVVAPPAAGLTRPAQPLDMRATVALLSRNVVLQGDSTSPGTMFGVRIVAHPPPSPLASVLRLSHVAMRRLGQPLTLQPLQPTPLAPPAVAPNGFSMLWHSLGELPTNPISENSIMNNSAGASSIRNGASNTTTVGSSSGSSIPTGGDSGFSIVSSSGSSNSSTAGLPSPWLRGCVIQDAYARGLVALGTNGGVIERTVTYNTYGHSFALDTGTETGILFYGNVGILAREARALTTRDTQSPSVFWLSNPNNTLRSNVAAGSDHTGFRYRLPDNPEGAAALTSTTSVCPRYTPMPLTASGGSSSSSSSSNAASGGFASNAAHSALLYGLRIHPEYFPRSSPCNRYASPLQQAAAVFDGFTAFKCGLKGAAASVVGLVQFRGMALGDNGGGPVSPNTSLSKETGAQAEIAWVVDDRSRMTPPLASLAGVFASTLYGRTAAGALGTAGRWPNATRRVAGVATHSPVPGSSHHQSGLALVNLTYTRAYLTGRLAVTPAAPWPQHYALEACARCVPFTGGATAFVAGAQFADGAAGDEAAAAALLAALQGAAGAVGAAAGAGDLLEAGVPGGAPMSRLVRRPALAFWSWPFQGVYEDTDGGLLSAAALSPLLAMPPAVLQALGGSSNDASGSAAGATAAPWAGATFHSGVSQSRALSYGGSSSTNSTTGSSSNGTVAALPGIFDPDSCVLLRGLRGQPVSNDGVLCAPRAGPFRRLIVSDVGPAPGLNGQPLVVVDVATNRSAWVQPSTVNDNGGYVLVLPVRREFWIHWRTDTWERLDPATYRMWRLDSLPNSTLYHLYITAKYIDAYDSFTANTAFVTGAVALPRPPALTSTTHGATTYNTTLTPNTWRWSIPPPQGTLASQSLATATFSDTALTTYLSGTSNSAVRITAAACPAAGCDAPPAQFSAVREPYLRWSRVSTWASRPGGKPVAGSNVTVPAGWSLLLDESPPALGSLVVLGALRFDPLQDITLTAAAVMVLAGGSLSAGTPTAPHPRNARILLNGSRGGPGWRLPYAAGPGYPPGADLGNKVLAVLGGGVLDLHGRAKARRWTRLARPAAAGDTVLRLDVPLAELDGSWQPGDRVLVASSSYNQYQSEVRYIVAVLPYSVLLTPFAAADGSTAAADDNLTAVVLDAPLRHPHAARGRSYPVSGSNSTNSSTLSVDLRAEVALLSSNVGIAAAEAYDINNNVGPGSSLDLADLYIIDGNSSSSSSSSSSTGVFHGARLLVSGSSNARLSNVAIERCGQEVAVAAPGIDAPPITGDGSSSSSRPCVMFESLAVPRAGSSISVEGRSYSRYLRDCAVAAGVGGSVAITGNQTTPYGVLVSGSVLYGTYGKANALLRTAGSTLRQTLALGAVQPASSSSSGAGSSSSTTGGSSSSSSSGAFVANVQVVQAGNWVEGNVAAGSDRFGFIASGVPCANVSTSAWSDTNSSANSSGTDAPLAADGDPGPPNWDLGSFRDNTAHGCLAGLWLRSSAASRAASGGGGRCTALSNFTAHTNWDYGLITLRGIDTDVRLYDVALVDNRNAGVALLRQGGFTERAGVSWRGGILAGRTSPVVCALCASPSDAGCHQRLTPQSFNRVLPYTPSVGFVAAAFALGFSVGPDGGSPWAAATSSPMVFGQANITGVTVADFEGAGGCGGGSFAFANNPAAPDASHPHHLRRITLVNTKTDGASQGLLLMRGPDPALRNPLDCGTAQYTSAAVPGAAALPLNCAGPSRALFKDLDGSLGLLPSGGPAVVLGAFPDSPRTQPLAQAPPVPDGSSGCAYRGDLGTYVCAGARSTGGTSSSGFDPQLFVLASRDLDNQVRGPDAVAFNVSGSVDVVVPTMDQAWCFNATADATVGAAAGGAGAAGSCRRRLSAFWTFLPTGGDIGVELVGGAPRSFQLWLPHAQPAAELVLAITFPVRQRAARRYVLVPPASAPPRHNSTSSAAPNATNGTQPVWPSVRSEALPNGPPAAYDGSGHGAHWWDGDRGQLSVKMVGGGRTLEVRTEAAAVAGLGFELPIADWSPSIQAAVMAALANASGIADTRRLQVTRVAPGSVAVDLVLYEDPSLAATAAAADPSGGSSVWPSSATESAVGGLDPATQAALATQLATQSPSQQQATLAAALTAAAAAAAAAAASSDNPAAANAANATSTTGSEGAAAPDAFPPSLLSDMIKLVSMLGAPTASSKLGVGVLPGDIKLIAAYGTDGSNLFVTAPDTAATLSAALGAAVAAVTAPPPSPLPSPPPSPNPPPLLPPSPPQPPSPPPSPPGLPPPPPVPPSPPSPPAPPPLPALPPASPGVRDLESTPPPPTPPAPPPASLIPQNQLEDAPTEPALPAIHDTPPPPPSSIAFDPANVPGQRPAPASEGNNGVAIGVIVPAAVGGAVAIGVAAAAFLFVRRRQAAAAATAAAGATSPGGGKGGSALDRWNFRRVRGGRGGKRGDNAGDVVEYDLEHEVGDAGAVAAIATGAAAGTGGGAGGGSGGDSSRTSPADKLSALLSRPASGRSGAATPRRTSQSAVAPDPFGSNLSLPPSLGAGGGDQPGPASATKLLPPPLLPSWRTAAPASAKLLPPIVKPKEVPRRLPALSTQLYGGGGGGGGDTAVGPPTAAGGAVPPLPLSAAGLCPVRTTTAPAKTDGEEAGGGDAKTPRRAEVGLGTAPLPQATPTRTYTPRTLERPALAPISRMPRAHSAPRERGISDTGDACGRVGVAAELVHDADIGARTPGLDTVASLPGGLDGSDGDSDGSSPGGDARHASGTSVASMPAAAAAAAAGGDSTPTYGAGASTSARGLGGLAAAYAAAAAAVTGTINGRGLGRSPSGSPQRVGGTAGLPALESSTPLWHNALAVAPTAAPSAASPVRGAAAGLPQPPASTSTHTRMQRVGPAAGWSRFAPHGSVATATRGAAGGHSDSGEASRPLSSRMVTGSAEAASAAVGAGAPGTWRDGPRSAAAAAPAGQDYRGASCAAAAGSRHSPAAMAGEGAADGAGIGQLPLRACSSMGNIAALENESQQESMLQKRVTPPMPLGEDQVAVANVRHVGGGGLVARSPLAPSSSIAV</sequence>
<keyword evidence="3" id="KW-0677">Repeat</keyword>
<feature type="compositionally biased region" description="Pro residues" evidence="5">
    <location>
        <begin position="5506"/>
        <end position="5519"/>
    </location>
</feature>
<feature type="region of interest" description="Disordered" evidence="5">
    <location>
        <begin position="1001"/>
        <end position="1028"/>
    </location>
</feature>
<evidence type="ECO:0000256" key="3">
    <source>
        <dbReference type="ARBA" id="ARBA00022737"/>
    </source>
</evidence>
<feature type="region of interest" description="Disordered" evidence="5">
    <location>
        <begin position="5275"/>
        <end position="5296"/>
    </location>
</feature>
<feature type="region of interest" description="Disordered" evidence="5">
    <location>
        <begin position="867"/>
        <end position="948"/>
    </location>
</feature>
<evidence type="ECO:0000256" key="2">
    <source>
        <dbReference type="ARBA" id="ARBA00022729"/>
    </source>
</evidence>
<dbReference type="Pfam" id="PF10162">
    <property type="entry name" value="G8"/>
    <property type="match status" value="2"/>
</dbReference>
<dbReference type="PANTHER" id="PTHR46769">
    <property type="entry name" value="POLYCYSTIC KIDNEY AND HEPATIC DISEASE 1 (AUTOSOMAL RECESSIVE)-LIKE 1"/>
    <property type="match status" value="1"/>
</dbReference>
<feature type="compositionally biased region" description="Low complexity" evidence="5">
    <location>
        <begin position="868"/>
        <end position="914"/>
    </location>
</feature>
<comment type="caution">
    <text evidence="8">The sequence shown here is derived from an EMBL/GenBank/DDBJ whole genome shotgun (WGS) entry which is preliminary data.</text>
</comment>
<evidence type="ECO:0000256" key="5">
    <source>
        <dbReference type="SAM" id="MobiDB-lite"/>
    </source>
</evidence>
<feature type="region of interest" description="Disordered" evidence="5">
    <location>
        <begin position="6013"/>
        <end position="6034"/>
    </location>
</feature>
<evidence type="ECO:0000259" key="7">
    <source>
        <dbReference type="PROSITE" id="PS51820"/>
    </source>
</evidence>
<feature type="region of interest" description="Disordered" evidence="5">
    <location>
        <begin position="6057"/>
        <end position="6077"/>
    </location>
</feature>
<keyword evidence="9" id="KW-1185">Reference proteome</keyword>
<dbReference type="InterPro" id="IPR002909">
    <property type="entry name" value="IPT_dom"/>
</dbReference>
<dbReference type="SMART" id="SM00429">
    <property type="entry name" value="IPT"/>
    <property type="match status" value="6"/>
</dbReference>
<dbReference type="InterPro" id="IPR013783">
    <property type="entry name" value="Ig-like_fold"/>
</dbReference>
<feature type="region of interest" description="Disordered" evidence="5">
    <location>
        <begin position="5830"/>
        <end position="5850"/>
    </location>
</feature>
<feature type="region of interest" description="Disordered" evidence="5">
    <location>
        <begin position="3330"/>
        <end position="3363"/>
    </location>
</feature>
<comment type="subcellular location">
    <subcellularLocation>
        <location evidence="1">Cell envelope</location>
    </subcellularLocation>
</comment>
<feature type="domain" description="PA14" evidence="7">
    <location>
        <begin position="2038"/>
        <end position="2186"/>
    </location>
</feature>
<feature type="compositionally biased region" description="Polar residues" evidence="5">
    <location>
        <begin position="3330"/>
        <end position="3344"/>
    </location>
</feature>